<accession>A0A0G4FHJ7</accession>
<dbReference type="VEuPathDB" id="CryptoDB:Cvel_16974"/>
<reference evidence="1" key="1">
    <citation type="submission" date="2014-11" db="EMBL/GenBank/DDBJ databases">
        <authorList>
            <person name="Otto D Thomas"/>
            <person name="Naeem Raeece"/>
        </authorList>
    </citation>
    <scope>NUCLEOTIDE SEQUENCE</scope>
</reference>
<sequence length="83" mass="8914">MRVGPFYGSYQSNYYQSPEGISDLRRLQINQLVLFGIGPQAPATGRAGRCRFSGVGGTGGMQRRGPVVSLARASVEKVIGRVL</sequence>
<gene>
    <name evidence="1" type="ORF">Cvel_16974</name>
</gene>
<evidence type="ECO:0000313" key="1">
    <source>
        <dbReference type="EMBL" id="CEM12778.1"/>
    </source>
</evidence>
<dbReference type="EMBL" id="CDMZ01000366">
    <property type="protein sequence ID" value="CEM12778.1"/>
    <property type="molecule type" value="Genomic_DNA"/>
</dbReference>
<protein>
    <submittedName>
        <fullName evidence="1">Uncharacterized protein</fullName>
    </submittedName>
</protein>
<proteinExistence type="predicted"/>
<name>A0A0G4FHJ7_9ALVE</name>
<organism evidence="1">
    <name type="scientific">Chromera velia CCMP2878</name>
    <dbReference type="NCBI Taxonomy" id="1169474"/>
    <lineage>
        <taxon>Eukaryota</taxon>
        <taxon>Sar</taxon>
        <taxon>Alveolata</taxon>
        <taxon>Colpodellida</taxon>
        <taxon>Chromeraceae</taxon>
        <taxon>Chromera</taxon>
    </lineage>
</organism>
<dbReference type="AlphaFoldDB" id="A0A0G4FHJ7"/>